<evidence type="ECO:0000313" key="3">
    <source>
        <dbReference type="Proteomes" id="UP001176941"/>
    </source>
</evidence>
<evidence type="ECO:0000313" key="2">
    <source>
        <dbReference type="EMBL" id="CAI9157101.1"/>
    </source>
</evidence>
<feature type="compositionally biased region" description="Basic and acidic residues" evidence="1">
    <location>
        <begin position="44"/>
        <end position="60"/>
    </location>
</feature>
<reference evidence="2" key="1">
    <citation type="submission" date="2023-04" db="EMBL/GenBank/DDBJ databases">
        <authorList>
            <consortium name="ELIXIR-Norway"/>
        </authorList>
    </citation>
    <scope>NUCLEOTIDE SEQUENCE [LARGE SCALE GENOMIC DNA]</scope>
</reference>
<name>A0ABN8Y9D1_RANTA</name>
<keyword evidence="3" id="KW-1185">Reference proteome</keyword>
<feature type="compositionally biased region" description="Basic and acidic residues" evidence="1">
    <location>
        <begin position="115"/>
        <end position="125"/>
    </location>
</feature>
<accession>A0ABN8Y9D1</accession>
<proteinExistence type="predicted"/>
<dbReference type="Proteomes" id="UP001176941">
    <property type="component" value="Chromosome 15"/>
</dbReference>
<feature type="region of interest" description="Disordered" evidence="1">
    <location>
        <begin position="114"/>
        <end position="135"/>
    </location>
</feature>
<feature type="region of interest" description="Disordered" evidence="1">
    <location>
        <begin position="1"/>
        <end position="98"/>
    </location>
</feature>
<evidence type="ECO:0000256" key="1">
    <source>
        <dbReference type="SAM" id="MobiDB-lite"/>
    </source>
</evidence>
<protein>
    <submittedName>
        <fullName evidence="2">Uncharacterized protein</fullName>
    </submittedName>
</protein>
<sequence>MLSRRRPSETPPKLFSVPLPGSRSPRLAPCSRGEPPVSFARGRSGWDLRELGRGRPEARTSLRQRRGCAGPRDICRPRSRLTPRAPPQLPGRCHPPRSGCRLFLQTPRQLPRVLAHREARPRPERSASAGRDFGAGFLTFRPETHPWWAQPDSLHPHSLQLSSGFQNLKRQS</sequence>
<organism evidence="2 3">
    <name type="scientific">Rangifer tarandus platyrhynchus</name>
    <name type="common">Svalbard reindeer</name>
    <dbReference type="NCBI Taxonomy" id="3082113"/>
    <lineage>
        <taxon>Eukaryota</taxon>
        <taxon>Metazoa</taxon>
        <taxon>Chordata</taxon>
        <taxon>Craniata</taxon>
        <taxon>Vertebrata</taxon>
        <taxon>Euteleostomi</taxon>
        <taxon>Mammalia</taxon>
        <taxon>Eutheria</taxon>
        <taxon>Laurasiatheria</taxon>
        <taxon>Artiodactyla</taxon>
        <taxon>Ruminantia</taxon>
        <taxon>Pecora</taxon>
        <taxon>Cervidae</taxon>
        <taxon>Odocoileinae</taxon>
        <taxon>Rangifer</taxon>
    </lineage>
</organism>
<dbReference type="EMBL" id="OX459951">
    <property type="protein sequence ID" value="CAI9157101.1"/>
    <property type="molecule type" value="Genomic_DNA"/>
</dbReference>
<gene>
    <name evidence="2" type="ORF">MRATA1EN1_LOCUS6063</name>
</gene>